<evidence type="ECO:0008006" key="3">
    <source>
        <dbReference type="Google" id="ProtNLM"/>
    </source>
</evidence>
<reference evidence="1 2" key="1">
    <citation type="submission" date="2019-07" db="EMBL/GenBank/DDBJ databases">
        <title>Whole genome shotgun sequence of Halomonas halophila NBRC 102604.</title>
        <authorList>
            <person name="Hosoyama A."/>
            <person name="Uohara A."/>
            <person name="Ohji S."/>
            <person name="Ichikawa N."/>
        </authorList>
    </citation>
    <scope>NUCLEOTIDE SEQUENCE [LARGE SCALE GENOMIC DNA]</scope>
    <source>
        <strain evidence="1 2">NBRC 102604</strain>
    </source>
</reference>
<name>A0ABQ0U2L0_9GAMM</name>
<dbReference type="Pfam" id="PF14255">
    <property type="entry name" value="Zn_ribbon_21"/>
    <property type="match status" value="1"/>
</dbReference>
<protein>
    <recommendedName>
        <fullName evidence="3">CPXCG motif-containing cysteine-rich protein</fullName>
    </recommendedName>
</protein>
<accession>A0ABQ0U2L0</accession>
<dbReference type="InterPro" id="IPR025990">
    <property type="entry name" value="zinc_ribbon_bacterial"/>
</dbReference>
<keyword evidence="2" id="KW-1185">Reference proteome</keyword>
<dbReference type="Proteomes" id="UP000321121">
    <property type="component" value="Unassembled WGS sequence"/>
</dbReference>
<comment type="caution">
    <text evidence="1">The sequence shown here is derived from an EMBL/GenBank/DDBJ whole genome shotgun (WGS) entry which is preliminary data.</text>
</comment>
<evidence type="ECO:0000313" key="2">
    <source>
        <dbReference type="Proteomes" id="UP000321121"/>
    </source>
</evidence>
<evidence type="ECO:0000313" key="1">
    <source>
        <dbReference type="EMBL" id="GEK72678.1"/>
    </source>
</evidence>
<gene>
    <name evidence="1" type="ORF">HHA04nite_12220</name>
</gene>
<proteinExistence type="predicted"/>
<organism evidence="1 2">
    <name type="scientific">Halomonas halophila</name>
    <dbReference type="NCBI Taxonomy" id="29573"/>
    <lineage>
        <taxon>Bacteria</taxon>
        <taxon>Pseudomonadati</taxon>
        <taxon>Pseudomonadota</taxon>
        <taxon>Gammaproteobacteria</taxon>
        <taxon>Oceanospirillales</taxon>
        <taxon>Halomonadaceae</taxon>
        <taxon>Halomonas</taxon>
    </lineage>
</organism>
<sequence>MTWPGETDVHEEALDSHAVRCPYCDTGFDLLVDLSQGSHTTWEDCPQCCSPIQMRIEVSLVGGELESLTLGRDDEVL</sequence>
<dbReference type="EMBL" id="BJUS01000010">
    <property type="protein sequence ID" value="GEK72678.1"/>
    <property type="molecule type" value="Genomic_DNA"/>
</dbReference>